<dbReference type="RefSeq" id="WP_262579873.1">
    <property type="nucleotide sequence ID" value="NZ_JAOQJM010000017.1"/>
</dbReference>
<gene>
    <name evidence="1" type="ORF">AAAX94_13575</name>
</gene>
<name>A0ABV1CNS3_9FIRM</name>
<keyword evidence="2" id="KW-1185">Reference proteome</keyword>
<evidence type="ECO:0000313" key="1">
    <source>
        <dbReference type="EMBL" id="MEQ2414044.1"/>
    </source>
</evidence>
<proteinExistence type="predicted"/>
<sequence length="43" mass="4864">MELPVQRQTDVTADIVVADETATEESIREVDSIKYLGSREKIK</sequence>
<dbReference type="EMBL" id="JBBNFW010000182">
    <property type="protein sequence ID" value="MEQ2414044.1"/>
    <property type="molecule type" value="Genomic_DNA"/>
</dbReference>
<organism evidence="1 2">
    <name type="scientific">Blautia acetigignens</name>
    <dbReference type="NCBI Taxonomy" id="2981783"/>
    <lineage>
        <taxon>Bacteria</taxon>
        <taxon>Bacillati</taxon>
        <taxon>Bacillota</taxon>
        <taxon>Clostridia</taxon>
        <taxon>Lachnospirales</taxon>
        <taxon>Lachnospiraceae</taxon>
        <taxon>Blautia</taxon>
    </lineage>
</organism>
<protein>
    <submittedName>
        <fullName evidence="1">Uncharacterized protein</fullName>
    </submittedName>
</protein>
<comment type="caution">
    <text evidence="1">The sequence shown here is derived from an EMBL/GenBank/DDBJ whole genome shotgun (WGS) entry which is preliminary data.</text>
</comment>
<evidence type="ECO:0000313" key="2">
    <source>
        <dbReference type="Proteomes" id="UP001470752"/>
    </source>
</evidence>
<accession>A0ABV1CNS3</accession>
<reference evidence="1 2" key="1">
    <citation type="submission" date="2024-04" db="EMBL/GenBank/DDBJ databases">
        <title>Human intestinal bacterial collection.</title>
        <authorList>
            <person name="Pauvert C."/>
            <person name="Hitch T.C.A."/>
            <person name="Clavel T."/>
        </authorList>
    </citation>
    <scope>NUCLEOTIDE SEQUENCE [LARGE SCALE GENOMIC DNA]</scope>
    <source>
        <strain evidence="1 2">CLA-AA-H161</strain>
    </source>
</reference>
<dbReference type="Proteomes" id="UP001470752">
    <property type="component" value="Unassembled WGS sequence"/>
</dbReference>